<evidence type="ECO:0000313" key="1">
    <source>
        <dbReference type="EMBL" id="RUS27283.1"/>
    </source>
</evidence>
<dbReference type="AlphaFoldDB" id="A0A433QBY1"/>
<protein>
    <submittedName>
        <fullName evidence="1">Uncharacterized protein</fullName>
    </submittedName>
</protein>
<proteinExistence type="predicted"/>
<evidence type="ECO:0000313" key="2">
    <source>
        <dbReference type="Proteomes" id="UP000274822"/>
    </source>
</evidence>
<keyword evidence="2" id="KW-1185">Reference proteome</keyword>
<dbReference type="EMBL" id="RBNJ01008736">
    <property type="protein sequence ID" value="RUS27283.1"/>
    <property type="molecule type" value="Genomic_DNA"/>
</dbReference>
<dbReference type="Proteomes" id="UP000274822">
    <property type="component" value="Unassembled WGS sequence"/>
</dbReference>
<gene>
    <name evidence="1" type="ORF">BC938DRAFT_483483</name>
</gene>
<reference evidence="1 2" key="1">
    <citation type="journal article" date="2018" name="New Phytol.">
        <title>Phylogenomics of Endogonaceae and evolution of mycorrhizas within Mucoromycota.</title>
        <authorList>
            <person name="Chang Y."/>
            <person name="Desiro A."/>
            <person name="Na H."/>
            <person name="Sandor L."/>
            <person name="Lipzen A."/>
            <person name="Clum A."/>
            <person name="Barry K."/>
            <person name="Grigoriev I.V."/>
            <person name="Martin F.M."/>
            <person name="Stajich J.E."/>
            <person name="Smith M.E."/>
            <person name="Bonito G."/>
            <person name="Spatafora J.W."/>
        </authorList>
    </citation>
    <scope>NUCLEOTIDE SEQUENCE [LARGE SCALE GENOMIC DNA]</scope>
    <source>
        <strain evidence="1 2">AD002</strain>
    </source>
</reference>
<comment type="caution">
    <text evidence="1">The sequence shown here is derived from an EMBL/GenBank/DDBJ whole genome shotgun (WGS) entry which is preliminary data.</text>
</comment>
<organism evidence="1 2">
    <name type="scientific">Jimgerdemannia flammicorona</name>
    <dbReference type="NCBI Taxonomy" id="994334"/>
    <lineage>
        <taxon>Eukaryota</taxon>
        <taxon>Fungi</taxon>
        <taxon>Fungi incertae sedis</taxon>
        <taxon>Mucoromycota</taxon>
        <taxon>Mucoromycotina</taxon>
        <taxon>Endogonomycetes</taxon>
        <taxon>Endogonales</taxon>
        <taxon>Endogonaceae</taxon>
        <taxon>Jimgerdemannia</taxon>
    </lineage>
</organism>
<accession>A0A433QBY1</accession>
<sequence length="186" mass="21163">MPLLRRGKVWWLGSCALRRGFDPFANFLWLRLVTFDYDWSIVICHCSLGRAAQSLILLWMVGVEKYDEAELTEVIFRKPFLVVLFDGEKAVLRICLQYSSSSLTIPKAARLTSSTSLLAIITFNALVLDVAEDGRIVWLHSARNLAYQEEFYARVRQMVDSIVPCTQGPSCVVHRRTSFGVNKDAE</sequence>
<name>A0A433QBY1_9FUNG</name>